<dbReference type="AlphaFoldDB" id="A0A1R1MMN3"/>
<dbReference type="PANTHER" id="PTHR42755:SF1">
    <property type="entry name" value="3-DEOXY-D-MANNO-OCTULOSONIC ACID TRANSFERASE, MITOCHONDRIAL-RELATED"/>
    <property type="match status" value="1"/>
</dbReference>
<dbReference type="UniPathway" id="UPA00958"/>
<protein>
    <recommendedName>
        <fullName evidence="4 11">3-deoxy-D-manno-octulosonic acid transferase</fullName>
        <shortName evidence="11">Kdo transferase</shortName>
        <ecNumber evidence="3 11">2.4.99.12</ecNumber>
    </recommendedName>
    <alternativeName>
        <fullName evidence="7 11">Lipid IV(A) 3-deoxy-D-manno-octulosonic acid transferase</fullName>
    </alternativeName>
</protein>
<evidence type="ECO:0000256" key="10">
    <source>
        <dbReference type="PIRSR" id="PIRSR639901-2"/>
    </source>
</evidence>
<dbReference type="InterPro" id="IPR007507">
    <property type="entry name" value="Glycos_transf_N"/>
</dbReference>
<dbReference type="InterPro" id="IPR039901">
    <property type="entry name" value="Kdotransferase"/>
</dbReference>
<keyword evidence="11" id="KW-0812">Transmembrane</keyword>
<comment type="similarity">
    <text evidence="11">Belongs to the glycosyltransferase group 1 family.</text>
</comment>
<keyword evidence="15" id="KW-1185">Reference proteome</keyword>
<dbReference type="InterPro" id="IPR038107">
    <property type="entry name" value="Glycos_transf_N_sf"/>
</dbReference>
<evidence type="ECO:0000313" key="14">
    <source>
        <dbReference type="EMBL" id="OMH40980.1"/>
    </source>
</evidence>
<reference evidence="14 15" key="1">
    <citation type="submission" date="2016-10" db="EMBL/GenBank/DDBJ databases">
        <title>Genome sequence of a sulfur-reducing bacterium Desulfurobacterium indicum K6013.</title>
        <authorList>
            <person name="Cao J."/>
            <person name="Shao Z."/>
            <person name="Alain K."/>
            <person name="Jebbar M."/>
        </authorList>
    </citation>
    <scope>NUCLEOTIDE SEQUENCE [LARGE SCALE GENOMIC DNA]</scope>
    <source>
        <strain evidence="14 15">K6013</strain>
    </source>
</reference>
<dbReference type="GO" id="GO:0009245">
    <property type="term" value="P:lipid A biosynthetic process"/>
    <property type="evidence" value="ECO:0007669"/>
    <property type="project" value="TreeGrafter"/>
</dbReference>
<evidence type="ECO:0000256" key="6">
    <source>
        <dbReference type="ARBA" id="ARBA00022679"/>
    </source>
</evidence>
<accession>A0A1R1MMN3</accession>
<feature type="active site" description="Proton acceptor" evidence="9">
    <location>
        <position position="62"/>
    </location>
</feature>
<dbReference type="Proteomes" id="UP000187408">
    <property type="component" value="Unassembled WGS sequence"/>
</dbReference>
<dbReference type="PANTHER" id="PTHR42755">
    <property type="entry name" value="3-DEOXY-MANNO-OCTULOSONATE CYTIDYLYLTRANSFERASE"/>
    <property type="match status" value="1"/>
</dbReference>
<dbReference type="GO" id="GO:0005886">
    <property type="term" value="C:plasma membrane"/>
    <property type="evidence" value="ECO:0007669"/>
    <property type="project" value="UniProtKB-SubCell"/>
</dbReference>
<dbReference type="EC" id="2.4.99.12" evidence="3 11"/>
<feature type="site" description="Transition state stabilizer" evidence="10">
    <location>
        <position position="126"/>
    </location>
</feature>
<evidence type="ECO:0000256" key="3">
    <source>
        <dbReference type="ARBA" id="ARBA00012621"/>
    </source>
</evidence>
<keyword evidence="11" id="KW-1133">Transmembrane helix</keyword>
<evidence type="ECO:0000313" key="15">
    <source>
        <dbReference type="Proteomes" id="UP000187408"/>
    </source>
</evidence>
<evidence type="ECO:0000259" key="13">
    <source>
        <dbReference type="Pfam" id="PF04413"/>
    </source>
</evidence>
<comment type="function">
    <text evidence="11">Involved in lipopolysaccharide (LPS) biosynthesis. Catalyzes the transfer of 3-deoxy-D-manno-octulosonate (Kdo) residue(s) from CMP-Kdo to lipid IV(A), the tetraacyldisaccharide-1,4'-bisphosphate precursor of lipid A.</text>
</comment>
<evidence type="ECO:0000256" key="2">
    <source>
        <dbReference type="ARBA" id="ARBA00004713"/>
    </source>
</evidence>
<evidence type="ECO:0000256" key="5">
    <source>
        <dbReference type="ARBA" id="ARBA00022519"/>
    </source>
</evidence>
<dbReference type="OrthoDB" id="9789797at2"/>
<dbReference type="SUPFAM" id="SSF53756">
    <property type="entry name" value="UDP-Glycosyltransferase/glycogen phosphorylase"/>
    <property type="match status" value="1"/>
</dbReference>
<dbReference type="Gene3D" id="3.40.50.2000">
    <property type="entry name" value="Glycogen Phosphorylase B"/>
    <property type="match status" value="1"/>
</dbReference>
<evidence type="ECO:0000256" key="8">
    <source>
        <dbReference type="ARBA" id="ARBA00049183"/>
    </source>
</evidence>
<keyword evidence="5" id="KW-0997">Cell inner membrane</keyword>
<evidence type="ECO:0000256" key="9">
    <source>
        <dbReference type="PIRSR" id="PIRSR639901-1"/>
    </source>
</evidence>
<comment type="subcellular location">
    <subcellularLocation>
        <location evidence="1">Cell envelope</location>
    </subcellularLocation>
    <subcellularLocation>
        <location evidence="11">Cell membrane</location>
    </subcellularLocation>
</comment>
<evidence type="ECO:0000256" key="4">
    <source>
        <dbReference type="ARBA" id="ARBA00019077"/>
    </source>
</evidence>
<evidence type="ECO:0000256" key="7">
    <source>
        <dbReference type="ARBA" id="ARBA00031445"/>
    </source>
</evidence>
<comment type="caution">
    <text evidence="14">The sequence shown here is derived from an EMBL/GenBank/DDBJ whole genome shotgun (WGS) entry which is preliminary data.</text>
</comment>
<dbReference type="EMBL" id="MOEN01000005">
    <property type="protein sequence ID" value="OMH40980.1"/>
    <property type="molecule type" value="Genomic_DNA"/>
</dbReference>
<feature type="domain" description="Glycosyl transferase family 1" evidence="12">
    <location>
        <begin position="277"/>
        <end position="377"/>
    </location>
</feature>
<dbReference type="Pfam" id="PF04413">
    <property type="entry name" value="Glycos_transf_N"/>
    <property type="match status" value="1"/>
</dbReference>
<evidence type="ECO:0000256" key="1">
    <source>
        <dbReference type="ARBA" id="ARBA00004196"/>
    </source>
</evidence>
<dbReference type="GO" id="GO:0043842">
    <property type="term" value="F:Kdo transferase activity"/>
    <property type="evidence" value="ECO:0007669"/>
    <property type="project" value="UniProtKB-EC"/>
</dbReference>
<keyword evidence="6 11" id="KW-0808">Transferase</keyword>
<evidence type="ECO:0000259" key="12">
    <source>
        <dbReference type="Pfam" id="PF00534"/>
    </source>
</evidence>
<gene>
    <name evidence="14" type="ORF">BLW93_02055</name>
</gene>
<comment type="catalytic activity">
    <reaction evidence="8 11">
        <text>lipid IVA (E. coli) + CMP-3-deoxy-beta-D-manno-octulosonate = alpha-Kdo-(2-&gt;6)-lipid IVA (E. coli) + CMP + H(+)</text>
        <dbReference type="Rhea" id="RHEA:28066"/>
        <dbReference type="ChEBI" id="CHEBI:15378"/>
        <dbReference type="ChEBI" id="CHEBI:58603"/>
        <dbReference type="ChEBI" id="CHEBI:60364"/>
        <dbReference type="ChEBI" id="CHEBI:60377"/>
        <dbReference type="ChEBI" id="CHEBI:85987"/>
        <dbReference type="EC" id="2.4.99.12"/>
    </reaction>
</comment>
<dbReference type="Gene3D" id="3.40.50.11720">
    <property type="entry name" value="3-Deoxy-D-manno-octulosonic-acid transferase, N-terminal domain"/>
    <property type="match status" value="1"/>
</dbReference>
<feature type="domain" description="3-deoxy-D-manno-octulosonic-acid transferase N-terminal" evidence="13">
    <location>
        <begin position="36"/>
        <end position="203"/>
    </location>
</feature>
<dbReference type="GO" id="GO:0009244">
    <property type="term" value="P:lipopolysaccharide core region biosynthetic process"/>
    <property type="evidence" value="ECO:0007669"/>
    <property type="project" value="UniProtKB-UniRule"/>
</dbReference>
<name>A0A1R1MMN3_9BACT</name>
<keyword evidence="11" id="KW-1003">Cell membrane</keyword>
<proteinExistence type="inferred from homology"/>
<keyword evidence="11" id="KW-0472">Membrane</keyword>
<sequence length="400" mass="44904">MRIGLFIYNLLYGVSLPVLLTVAKFTSKKRGGFSVKRRFFSFPSESQVEGRDIWIHCASIGEVNSARPLIEKLKDRAIVTTFTDYGADRALKLFPEIPVYVIPPDMKPFTDRFVKSLGVKKLLVYETEIWPSLLTSAIEQKVEVYFVSGKITESSFSLYKRLSLVLKEIFNSSVFLARSDKDAERAKELGFAKVKTVGDLKFDSVMKPKPVNVSIGNRFPIIVWGSTHEGEEVLAGKIHVKLKEEFPQILTIVAPRHVGRAESLLSLLPGKAVLRTQSKNVPSDTDFYIVDTVGELSSFYSLGDIAVIGGTFNEKVGGHNPLEPMVFGIPVVLGPYYSHFQGVISKIKECIIFSTHENLFDKISLLIKNDELRHRVGVCGKRVLEKERSVTERILKEVFV</sequence>
<keyword evidence="11" id="KW-0448">Lipopolysaccharide biosynthesis</keyword>
<dbReference type="InterPro" id="IPR001296">
    <property type="entry name" value="Glyco_trans_1"/>
</dbReference>
<dbReference type="Pfam" id="PF00534">
    <property type="entry name" value="Glycos_transf_1"/>
    <property type="match status" value="1"/>
</dbReference>
<feature type="site" description="Transition state stabilizer" evidence="10">
    <location>
        <position position="201"/>
    </location>
</feature>
<comment type="pathway">
    <text evidence="2 11">Bacterial outer membrane biogenesis; LPS core biosynthesis.</text>
</comment>
<evidence type="ECO:0000256" key="11">
    <source>
        <dbReference type="RuleBase" id="RU365103"/>
    </source>
</evidence>
<organism evidence="14 15">
    <name type="scientific">Desulfurobacterium indicum</name>
    <dbReference type="NCBI Taxonomy" id="1914305"/>
    <lineage>
        <taxon>Bacteria</taxon>
        <taxon>Pseudomonadati</taxon>
        <taxon>Aquificota</taxon>
        <taxon>Aquificia</taxon>
        <taxon>Desulfurobacteriales</taxon>
        <taxon>Desulfurobacteriaceae</taxon>
        <taxon>Desulfurobacterium</taxon>
    </lineage>
</organism>
<dbReference type="STRING" id="1914305.BLW93_02055"/>
<dbReference type="GO" id="GO:0030313">
    <property type="term" value="C:cell envelope"/>
    <property type="evidence" value="ECO:0007669"/>
    <property type="project" value="UniProtKB-SubCell"/>
</dbReference>
<dbReference type="RefSeq" id="WP_076712459.1">
    <property type="nucleotide sequence ID" value="NZ_MOEN01000005.1"/>
</dbReference>
<feature type="transmembrane region" description="Helical" evidence="11">
    <location>
        <begin position="6"/>
        <end position="27"/>
    </location>
</feature>